<organism evidence="1">
    <name type="scientific">Myoviridae sp. ct5ra14</name>
    <dbReference type="NCBI Taxonomy" id="2827659"/>
    <lineage>
        <taxon>Viruses</taxon>
        <taxon>Duplodnaviria</taxon>
        <taxon>Heunggongvirae</taxon>
        <taxon>Uroviricota</taxon>
        <taxon>Caudoviricetes</taxon>
    </lineage>
</organism>
<name>A0A8S5T289_9CAUD</name>
<proteinExistence type="predicted"/>
<dbReference type="EMBL" id="BK032730">
    <property type="protein sequence ID" value="DAF57224.1"/>
    <property type="molecule type" value="Genomic_DNA"/>
</dbReference>
<evidence type="ECO:0000313" key="1">
    <source>
        <dbReference type="EMBL" id="DAF57224.1"/>
    </source>
</evidence>
<sequence>MWKIKDPELKAKVNQFFTDKEIHEEFEKNTDLYNYFRLSTVNKKGLCVTITVEKELVEFVPEYQENDWNPYPTVTPPVDGKKWLTQDEDGNLAIRSFARSFEEGIDYSWEDHDDRLIVAFRSLPAPYQPETNK</sequence>
<reference evidence="1" key="1">
    <citation type="journal article" date="2021" name="Proc. Natl. Acad. Sci. U.S.A.">
        <title>A Catalog of Tens of Thousands of Viruses from Human Metagenomes Reveals Hidden Associations with Chronic Diseases.</title>
        <authorList>
            <person name="Tisza M.J."/>
            <person name="Buck C.B."/>
        </authorList>
    </citation>
    <scope>NUCLEOTIDE SEQUENCE</scope>
    <source>
        <strain evidence="1">Ct5ra14</strain>
    </source>
</reference>
<protein>
    <submittedName>
        <fullName evidence="1">Uncharacterized protein</fullName>
    </submittedName>
</protein>
<accession>A0A8S5T289</accession>